<dbReference type="EMBL" id="CM044703">
    <property type="protein sequence ID" value="KAI5671485.1"/>
    <property type="molecule type" value="Genomic_DNA"/>
</dbReference>
<dbReference type="Proteomes" id="UP001060085">
    <property type="component" value="Linkage Group LG03"/>
</dbReference>
<accession>A0ACC0BFS4</accession>
<reference evidence="2" key="1">
    <citation type="journal article" date="2023" name="Nat. Plants">
        <title>Single-cell RNA sequencing provides a high-resolution roadmap for understanding the multicellular compartmentation of specialized metabolism.</title>
        <authorList>
            <person name="Sun S."/>
            <person name="Shen X."/>
            <person name="Li Y."/>
            <person name="Li Y."/>
            <person name="Wang S."/>
            <person name="Li R."/>
            <person name="Zhang H."/>
            <person name="Shen G."/>
            <person name="Guo B."/>
            <person name="Wei J."/>
            <person name="Xu J."/>
            <person name="St-Pierre B."/>
            <person name="Chen S."/>
            <person name="Sun C."/>
        </authorList>
    </citation>
    <scope>NUCLEOTIDE SEQUENCE [LARGE SCALE GENOMIC DNA]</scope>
</reference>
<proteinExistence type="predicted"/>
<keyword evidence="2" id="KW-1185">Reference proteome</keyword>
<gene>
    <name evidence="1" type="ORF">M9H77_11849</name>
</gene>
<comment type="caution">
    <text evidence="1">The sequence shown here is derived from an EMBL/GenBank/DDBJ whole genome shotgun (WGS) entry which is preliminary data.</text>
</comment>
<name>A0ACC0BFS4_CATRO</name>
<evidence type="ECO:0000313" key="2">
    <source>
        <dbReference type="Proteomes" id="UP001060085"/>
    </source>
</evidence>
<organism evidence="1 2">
    <name type="scientific">Catharanthus roseus</name>
    <name type="common">Madagascar periwinkle</name>
    <name type="synonym">Vinca rosea</name>
    <dbReference type="NCBI Taxonomy" id="4058"/>
    <lineage>
        <taxon>Eukaryota</taxon>
        <taxon>Viridiplantae</taxon>
        <taxon>Streptophyta</taxon>
        <taxon>Embryophyta</taxon>
        <taxon>Tracheophyta</taxon>
        <taxon>Spermatophyta</taxon>
        <taxon>Magnoliopsida</taxon>
        <taxon>eudicotyledons</taxon>
        <taxon>Gunneridae</taxon>
        <taxon>Pentapetalae</taxon>
        <taxon>asterids</taxon>
        <taxon>lamiids</taxon>
        <taxon>Gentianales</taxon>
        <taxon>Apocynaceae</taxon>
        <taxon>Rauvolfioideae</taxon>
        <taxon>Vinceae</taxon>
        <taxon>Catharanthinae</taxon>
        <taxon>Catharanthus</taxon>
    </lineage>
</organism>
<sequence length="336" mass="37644">MPMICSSAAVCVKNVVRLGGNVQRQMNSRTCNVTFRAPSGLCFLHISSRYPELNYTHIPASRRNSCLLLTGSQSFQQYCLGSSVSKQNKKCNLLTVRSIHNQRSSSKTCLDISFGTNKLNCLLLSPRQARIRWSQRFTTAWLFVGLLVCYSSSNPVHAETPEGMENSGDNSDSSSVSYSHGKKVYTDYSVIGIPGDGRCLFRSVAHGACLRAGKPAPDESLQRQLADELRTKVTEEFVKRREETEWFIEGDFDTYVSQMRKPHVWGGEPELFMASYVLQMPITVFMHDQDAGGLISIAEYGQEYGKENPIKVLYHGFGHYDALQIPGEKNNARSRL</sequence>
<evidence type="ECO:0000313" key="1">
    <source>
        <dbReference type="EMBL" id="KAI5671485.1"/>
    </source>
</evidence>
<protein>
    <submittedName>
        <fullName evidence="1">Uncharacterized protein</fullName>
    </submittedName>
</protein>